<evidence type="ECO:0000256" key="5">
    <source>
        <dbReference type="ARBA" id="ARBA00025804"/>
    </source>
</evidence>
<keyword evidence="2 9" id="KW-0240">DNA-directed RNA polymerase</keyword>
<dbReference type="PROSITE" id="PS00446">
    <property type="entry name" value="RNA_POL_D_30KD"/>
    <property type="match status" value="1"/>
</dbReference>
<feature type="domain" description="DNA-directed RNA polymerase RpoA/D/Rpb3-type" evidence="8">
    <location>
        <begin position="33"/>
        <end position="281"/>
    </location>
</feature>
<dbReference type="OMA" id="PPILICK"/>
<dbReference type="FunFam" id="2.170.120.12:FF:000002">
    <property type="entry name" value="DNA-directed RNA polymerase II subunit RPB3"/>
    <property type="match status" value="1"/>
</dbReference>
<dbReference type="InterPro" id="IPR001514">
    <property type="entry name" value="DNA-dir_RNA_pol_30-40kDasu_CS"/>
</dbReference>
<reference evidence="9 10" key="1">
    <citation type="submission" date="2015-07" db="EMBL/GenBank/DDBJ databases">
        <authorList>
            <person name="Cajimat M.N.B."/>
            <person name="Milazzo M.L."/>
            <person name="Fulhorst C.F."/>
        </authorList>
    </citation>
    <scope>NUCLEOTIDE SEQUENCE [LARGE SCALE GENOMIC DNA]</scope>
    <source>
        <strain evidence="9">Single colony</strain>
    </source>
</reference>
<comment type="subcellular location">
    <subcellularLocation>
        <location evidence="1">Nucleus</location>
    </subcellularLocation>
</comment>
<dbReference type="EMBL" id="CWKI01000008">
    <property type="protein sequence ID" value="CTR08717.1"/>
    <property type="molecule type" value="Genomic_DNA"/>
</dbReference>
<feature type="region of interest" description="Disordered" evidence="7">
    <location>
        <begin position="221"/>
        <end position="242"/>
    </location>
</feature>
<dbReference type="InterPro" id="IPR011263">
    <property type="entry name" value="DNA-dir_RNA_pol_RpoA/D/Rpb3"/>
</dbReference>
<dbReference type="PANTHER" id="PTHR11800">
    <property type="entry name" value="DNA-DIRECTED RNA POLYMERASE"/>
    <property type="match status" value="1"/>
</dbReference>
<evidence type="ECO:0000256" key="4">
    <source>
        <dbReference type="ARBA" id="ARBA00023242"/>
    </source>
</evidence>
<dbReference type="Pfam" id="PF01193">
    <property type="entry name" value="RNA_pol_L"/>
    <property type="match status" value="1"/>
</dbReference>
<evidence type="ECO:0000256" key="3">
    <source>
        <dbReference type="ARBA" id="ARBA00023163"/>
    </source>
</evidence>
<dbReference type="STRING" id="5286.A0A0K3CJ91"/>
<dbReference type="GO" id="GO:0003899">
    <property type="term" value="F:DNA-directed RNA polymerase activity"/>
    <property type="evidence" value="ECO:0007669"/>
    <property type="project" value="InterPro"/>
</dbReference>
<dbReference type="GO" id="GO:0046983">
    <property type="term" value="F:protein dimerization activity"/>
    <property type="evidence" value="ECO:0007669"/>
    <property type="project" value="InterPro"/>
</dbReference>
<protein>
    <recommendedName>
        <fullName evidence="6">DNA-directed RNA polymerase II subunit RPB3</fullName>
    </recommendedName>
</protein>
<evidence type="ECO:0000313" key="10">
    <source>
        <dbReference type="Proteomes" id="UP000199069"/>
    </source>
</evidence>
<dbReference type="AlphaFoldDB" id="A0A0K3CJ91"/>
<evidence type="ECO:0000256" key="7">
    <source>
        <dbReference type="SAM" id="MobiDB-lite"/>
    </source>
</evidence>
<dbReference type="HAMAP" id="MF_00320">
    <property type="entry name" value="RNApol_arch_Rpo3"/>
    <property type="match status" value="1"/>
</dbReference>
<evidence type="ECO:0000313" key="9">
    <source>
        <dbReference type="EMBL" id="CTR08717.1"/>
    </source>
</evidence>
<dbReference type="Proteomes" id="UP000199069">
    <property type="component" value="Unassembled WGS sequence"/>
</dbReference>
<evidence type="ECO:0000256" key="1">
    <source>
        <dbReference type="ARBA" id="ARBA00004123"/>
    </source>
</evidence>
<dbReference type="GO" id="GO:0006366">
    <property type="term" value="P:transcription by RNA polymerase II"/>
    <property type="evidence" value="ECO:0007669"/>
    <property type="project" value="TreeGrafter"/>
</dbReference>
<dbReference type="InterPro" id="IPR011262">
    <property type="entry name" value="DNA-dir_RNA_pol_insert"/>
</dbReference>
<name>A0A0K3CJ91_RHOTO</name>
<dbReference type="InterPro" id="IPR036643">
    <property type="entry name" value="RNApol_insert_sf"/>
</dbReference>
<dbReference type="InterPro" id="IPR022842">
    <property type="entry name" value="RNAP_Rpo3/Rpb3/RPAC1"/>
</dbReference>
<dbReference type="CDD" id="cd07031">
    <property type="entry name" value="RNAP_II_RPB3"/>
    <property type="match status" value="1"/>
</dbReference>
<dbReference type="SUPFAM" id="SSF55257">
    <property type="entry name" value="RBP11-like subunits of RNA polymerase"/>
    <property type="match status" value="1"/>
</dbReference>
<dbReference type="PANTHER" id="PTHR11800:SF2">
    <property type="entry name" value="DNA-DIRECTED RNA POLYMERASE II SUBUNIT RPB3"/>
    <property type="match status" value="1"/>
</dbReference>
<dbReference type="Gene3D" id="3.30.1360.10">
    <property type="entry name" value="RNA polymerase, RBP11-like subunit"/>
    <property type="match status" value="1"/>
</dbReference>
<sequence>MQGMPVGELPMQPPATYDGADLRVKITELKGDRCHFILDGVHLGLANSLRRSMISRIDTLAIDQVQIHENSSVLPDEMLAHRLGMVPLNSEGMEKQILNYNKECDCDQYCPKCSVVLTLSAKCVSSSTMEVTTKDLLLEGGISDVGKPATNPDPKLQDGILLAKLAKGQEINLRCIAVKGRALEHAKWSPVAAVGFEYDPYNKLKHTDLWFEVGTDPKDEWPVSENGKYEKKPEDTDPFPYNEKPSRFYYDVEAVGQLKPEEIVTKGLDALILQMGQLRQGLLDLTNQGGPGPMHPGDGGQDGMMMDAGPVFGVGDGGYAGAPATAGAYGGAPGYGGGGGYGGATPGGMGGQGYGPPPVPAYGASPAHFANQGGAGGYGQPGGGRTPGYGGANGAQGGGGGGGGWGDDPW</sequence>
<proteinExistence type="inferred from homology"/>
<evidence type="ECO:0000256" key="6">
    <source>
        <dbReference type="ARBA" id="ARBA00072506"/>
    </source>
</evidence>
<dbReference type="InterPro" id="IPR050518">
    <property type="entry name" value="Rpo3/RPB3_RNA_Pol_subunit"/>
</dbReference>
<dbReference type="GO" id="GO:0003677">
    <property type="term" value="F:DNA binding"/>
    <property type="evidence" value="ECO:0007669"/>
    <property type="project" value="InterPro"/>
</dbReference>
<dbReference type="InterPro" id="IPR036603">
    <property type="entry name" value="RBP11-like"/>
</dbReference>
<feature type="compositionally biased region" description="Basic and acidic residues" evidence="7">
    <location>
        <begin position="221"/>
        <end position="235"/>
    </location>
</feature>
<dbReference type="SMART" id="SM00662">
    <property type="entry name" value="RPOLD"/>
    <property type="match status" value="1"/>
</dbReference>
<keyword evidence="10" id="KW-1185">Reference proteome</keyword>
<dbReference type="Pfam" id="PF01000">
    <property type="entry name" value="RNA_pol_A_bac"/>
    <property type="match status" value="1"/>
</dbReference>
<gene>
    <name evidence="9" type="primary">FGENESH: predicted gene_8.433</name>
    <name evidence="9" type="ORF">BN2166_0045780</name>
</gene>
<organism evidence="9 10">
    <name type="scientific">Rhodotorula toruloides</name>
    <name type="common">Yeast</name>
    <name type="synonym">Rhodosporidium toruloides</name>
    <dbReference type="NCBI Taxonomy" id="5286"/>
    <lineage>
        <taxon>Eukaryota</taxon>
        <taxon>Fungi</taxon>
        <taxon>Dikarya</taxon>
        <taxon>Basidiomycota</taxon>
        <taxon>Pucciniomycotina</taxon>
        <taxon>Microbotryomycetes</taxon>
        <taxon>Sporidiobolales</taxon>
        <taxon>Sporidiobolaceae</taxon>
        <taxon>Rhodotorula</taxon>
    </lineage>
</organism>
<keyword evidence="3" id="KW-0804">Transcription</keyword>
<accession>A0A0K3CJ91</accession>
<dbReference type="SUPFAM" id="SSF56553">
    <property type="entry name" value="Insert subdomain of RNA polymerase alpha subunit"/>
    <property type="match status" value="1"/>
</dbReference>
<evidence type="ECO:0000256" key="2">
    <source>
        <dbReference type="ARBA" id="ARBA00022478"/>
    </source>
</evidence>
<comment type="similarity">
    <text evidence="5">Belongs to the archaeal Rpo3/eukaryotic RPB3 RNA polymerase subunit family.</text>
</comment>
<dbReference type="Gene3D" id="2.170.120.12">
    <property type="entry name" value="DNA-directed RNA polymerase, insert domain"/>
    <property type="match status" value="1"/>
</dbReference>
<dbReference type="GO" id="GO:0005665">
    <property type="term" value="C:RNA polymerase II, core complex"/>
    <property type="evidence" value="ECO:0007669"/>
    <property type="project" value="TreeGrafter"/>
</dbReference>
<feature type="region of interest" description="Disordered" evidence="7">
    <location>
        <begin position="373"/>
        <end position="410"/>
    </location>
</feature>
<evidence type="ECO:0000259" key="8">
    <source>
        <dbReference type="SMART" id="SM00662"/>
    </source>
</evidence>
<keyword evidence="4" id="KW-0539">Nucleus</keyword>